<dbReference type="SUPFAM" id="SSF82114">
    <property type="entry name" value="Riboflavin kinase-like"/>
    <property type="match status" value="1"/>
</dbReference>
<comment type="similarity">
    <text evidence="15">Belongs to the ribF family.</text>
</comment>
<keyword evidence="11 15" id="KW-0067">ATP-binding</keyword>
<protein>
    <recommendedName>
        <fullName evidence="15">Riboflavin biosynthesis protein</fullName>
    </recommendedName>
    <domain>
        <recommendedName>
            <fullName evidence="15">Riboflavin kinase</fullName>
            <ecNumber evidence="15">2.7.1.26</ecNumber>
        </recommendedName>
        <alternativeName>
            <fullName evidence="15">Flavokinase</fullName>
        </alternativeName>
    </domain>
    <domain>
        <recommendedName>
            <fullName evidence="15">FMN adenylyltransferase</fullName>
            <ecNumber evidence="15">2.7.7.2</ecNumber>
        </recommendedName>
        <alternativeName>
            <fullName evidence="15">FAD pyrophosphorylase</fullName>
        </alternativeName>
        <alternativeName>
            <fullName evidence="15">FAD synthase</fullName>
        </alternativeName>
    </domain>
</protein>
<comment type="function">
    <text evidence="1">Catalyzes the phosphorylation of riboflavin to FMN followed by the adenylation of FMN to FAD.</text>
</comment>
<evidence type="ECO:0000256" key="13">
    <source>
        <dbReference type="ARBA" id="ARBA00047880"/>
    </source>
</evidence>
<feature type="domain" description="Riboflavin kinase" evidence="16">
    <location>
        <begin position="153"/>
        <end position="274"/>
    </location>
</feature>
<dbReference type="EMBL" id="MOEN01000002">
    <property type="protein sequence ID" value="OMH41262.1"/>
    <property type="molecule type" value="Genomic_DNA"/>
</dbReference>
<dbReference type="STRING" id="1914305.BLW93_00920"/>
<dbReference type="SMART" id="SM00904">
    <property type="entry name" value="Flavokinase"/>
    <property type="match status" value="1"/>
</dbReference>
<dbReference type="GO" id="GO:0008531">
    <property type="term" value="F:riboflavin kinase activity"/>
    <property type="evidence" value="ECO:0007669"/>
    <property type="project" value="UniProtKB-UniRule"/>
</dbReference>
<evidence type="ECO:0000256" key="2">
    <source>
        <dbReference type="ARBA" id="ARBA00004726"/>
    </source>
</evidence>
<evidence type="ECO:0000256" key="9">
    <source>
        <dbReference type="ARBA" id="ARBA00022777"/>
    </source>
</evidence>
<dbReference type="Gene3D" id="3.40.50.620">
    <property type="entry name" value="HUPs"/>
    <property type="match status" value="1"/>
</dbReference>
<evidence type="ECO:0000256" key="7">
    <source>
        <dbReference type="ARBA" id="ARBA00022695"/>
    </source>
</evidence>
<comment type="caution">
    <text evidence="17">The sequence shown here is derived from an EMBL/GenBank/DDBJ whole genome shotgun (WGS) entry which is preliminary data.</text>
</comment>
<evidence type="ECO:0000256" key="4">
    <source>
        <dbReference type="ARBA" id="ARBA00022630"/>
    </source>
</evidence>
<comment type="catalytic activity">
    <reaction evidence="13 15">
        <text>riboflavin + ATP = FMN + ADP + H(+)</text>
        <dbReference type="Rhea" id="RHEA:14357"/>
        <dbReference type="ChEBI" id="CHEBI:15378"/>
        <dbReference type="ChEBI" id="CHEBI:30616"/>
        <dbReference type="ChEBI" id="CHEBI:57986"/>
        <dbReference type="ChEBI" id="CHEBI:58210"/>
        <dbReference type="ChEBI" id="CHEBI:456216"/>
        <dbReference type="EC" id="2.7.1.26"/>
    </reaction>
</comment>
<keyword evidence="5 15" id="KW-0288">FMN</keyword>
<sequence>MKSCIVGKFESFHRGHQKLIEDARKLAKIVEIFSIWPPPNSDNLLFTEKEREYLAEKFNVKLNNIKFDEIKNLTPEEFFAFLKTCNCTYLVVGIDWRFGKGRSGNVETAKILGKKYGIKVIPVPPVEENGRKISTSWIKELLKQGSIEKANHLLGFKFFTMGVTVKGQGIGKTIGFPTVNVKTEKKLLLPFGVYEVELTYNKKTFKGIANFGTRPTFNGEKPILEVHVIGKKLEIKKQALVKVDFKRFVREERRFNSIEELKKQIKLDVDKILNE</sequence>
<proteinExistence type="inferred from homology"/>
<keyword evidence="4 15" id="KW-0285">Flavoprotein</keyword>
<dbReference type="RefSeq" id="WP_076712234.1">
    <property type="nucleotide sequence ID" value="NZ_MOEN01000002.1"/>
</dbReference>
<dbReference type="PANTHER" id="PTHR22749">
    <property type="entry name" value="RIBOFLAVIN KINASE/FMN ADENYLYLTRANSFERASE"/>
    <property type="match status" value="1"/>
</dbReference>
<evidence type="ECO:0000256" key="10">
    <source>
        <dbReference type="ARBA" id="ARBA00022827"/>
    </source>
</evidence>
<dbReference type="GO" id="GO:0003919">
    <property type="term" value="F:FMN adenylyltransferase activity"/>
    <property type="evidence" value="ECO:0007669"/>
    <property type="project" value="UniProtKB-UniRule"/>
</dbReference>
<evidence type="ECO:0000256" key="14">
    <source>
        <dbReference type="ARBA" id="ARBA00049494"/>
    </source>
</evidence>
<keyword evidence="6 15" id="KW-0808">Transferase</keyword>
<dbReference type="InterPro" id="IPR023465">
    <property type="entry name" value="Riboflavin_kinase_dom_sf"/>
</dbReference>
<name>A0A1R1MN61_9BACT</name>
<dbReference type="PIRSF" id="PIRSF004491">
    <property type="entry name" value="FAD_Synth"/>
    <property type="match status" value="1"/>
</dbReference>
<dbReference type="Pfam" id="PF06574">
    <property type="entry name" value="FAD_syn"/>
    <property type="match status" value="1"/>
</dbReference>
<evidence type="ECO:0000256" key="6">
    <source>
        <dbReference type="ARBA" id="ARBA00022679"/>
    </source>
</evidence>
<dbReference type="PANTHER" id="PTHR22749:SF6">
    <property type="entry name" value="RIBOFLAVIN KINASE"/>
    <property type="match status" value="1"/>
</dbReference>
<reference evidence="17 18" key="1">
    <citation type="submission" date="2016-10" db="EMBL/GenBank/DDBJ databases">
        <title>Genome sequence of a sulfur-reducing bacterium Desulfurobacterium indicum K6013.</title>
        <authorList>
            <person name="Cao J."/>
            <person name="Shao Z."/>
            <person name="Alain K."/>
            <person name="Jebbar M."/>
        </authorList>
    </citation>
    <scope>NUCLEOTIDE SEQUENCE [LARGE SCALE GENOMIC DNA]</scope>
    <source>
        <strain evidence="17 18">K6013</strain>
    </source>
</reference>
<dbReference type="Gene3D" id="2.40.30.30">
    <property type="entry name" value="Riboflavin kinase-like"/>
    <property type="match status" value="1"/>
</dbReference>
<keyword evidence="18" id="KW-1185">Reference proteome</keyword>
<dbReference type="GO" id="GO:0005524">
    <property type="term" value="F:ATP binding"/>
    <property type="evidence" value="ECO:0007669"/>
    <property type="project" value="UniProtKB-UniRule"/>
</dbReference>
<evidence type="ECO:0000256" key="12">
    <source>
        <dbReference type="ARBA" id="ARBA00023268"/>
    </source>
</evidence>
<dbReference type="UniPathway" id="UPA00276">
    <property type="reaction ID" value="UER00406"/>
</dbReference>
<dbReference type="OrthoDB" id="9803667at2"/>
<comment type="pathway">
    <text evidence="3 15">Cofactor biosynthesis; FMN biosynthesis; FMN from riboflavin (ATP route): step 1/1.</text>
</comment>
<dbReference type="CDD" id="cd02064">
    <property type="entry name" value="FAD_synthetase_N"/>
    <property type="match status" value="1"/>
</dbReference>
<gene>
    <name evidence="17" type="ORF">BLW93_00920</name>
</gene>
<dbReference type="UniPathway" id="UPA00277">
    <property type="reaction ID" value="UER00407"/>
</dbReference>
<dbReference type="InterPro" id="IPR015864">
    <property type="entry name" value="FAD_synthase"/>
</dbReference>
<dbReference type="AlphaFoldDB" id="A0A1R1MN61"/>
<accession>A0A1R1MN61</accession>
<dbReference type="GO" id="GO:0009231">
    <property type="term" value="P:riboflavin biosynthetic process"/>
    <property type="evidence" value="ECO:0007669"/>
    <property type="project" value="InterPro"/>
</dbReference>
<dbReference type="InterPro" id="IPR023468">
    <property type="entry name" value="Riboflavin_kinase"/>
</dbReference>
<evidence type="ECO:0000256" key="3">
    <source>
        <dbReference type="ARBA" id="ARBA00005201"/>
    </source>
</evidence>
<evidence type="ECO:0000256" key="8">
    <source>
        <dbReference type="ARBA" id="ARBA00022741"/>
    </source>
</evidence>
<dbReference type="InterPro" id="IPR015865">
    <property type="entry name" value="Riboflavin_kinase_bac/euk"/>
</dbReference>
<dbReference type="SUPFAM" id="SSF52374">
    <property type="entry name" value="Nucleotidylyl transferase"/>
    <property type="match status" value="1"/>
</dbReference>
<dbReference type="InterPro" id="IPR002606">
    <property type="entry name" value="Riboflavin_kinase_bac"/>
</dbReference>
<dbReference type="EC" id="2.7.7.2" evidence="15"/>
<comment type="catalytic activity">
    <reaction evidence="14 15">
        <text>FMN + ATP + H(+) = FAD + diphosphate</text>
        <dbReference type="Rhea" id="RHEA:17237"/>
        <dbReference type="ChEBI" id="CHEBI:15378"/>
        <dbReference type="ChEBI" id="CHEBI:30616"/>
        <dbReference type="ChEBI" id="CHEBI:33019"/>
        <dbReference type="ChEBI" id="CHEBI:57692"/>
        <dbReference type="ChEBI" id="CHEBI:58210"/>
        <dbReference type="EC" id="2.7.7.2"/>
    </reaction>
</comment>
<keyword evidence="10 15" id="KW-0274">FAD</keyword>
<keyword evidence="9 15" id="KW-0418">Kinase</keyword>
<dbReference type="Proteomes" id="UP000187408">
    <property type="component" value="Unassembled WGS sequence"/>
</dbReference>
<evidence type="ECO:0000313" key="17">
    <source>
        <dbReference type="EMBL" id="OMH41262.1"/>
    </source>
</evidence>
<keyword evidence="8 15" id="KW-0547">Nucleotide-binding</keyword>
<dbReference type="EC" id="2.7.1.26" evidence="15"/>
<evidence type="ECO:0000256" key="11">
    <source>
        <dbReference type="ARBA" id="ARBA00022840"/>
    </source>
</evidence>
<evidence type="ECO:0000259" key="16">
    <source>
        <dbReference type="SMART" id="SM00904"/>
    </source>
</evidence>
<dbReference type="Pfam" id="PF01687">
    <property type="entry name" value="Flavokinase"/>
    <property type="match status" value="1"/>
</dbReference>
<comment type="pathway">
    <text evidence="2 15">Cofactor biosynthesis; FAD biosynthesis; FAD from FMN: step 1/1.</text>
</comment>
<dbReference type="GO" id="GO:0009398">
    <property type="term" value="P:FMN biosynthetic process"/>
    <property type="evidence" value="ECO:0007669"/>
    <property type="project" value="UniProtKB-UniRule"/>
</dbReference>
<evidence type="ECO:0000313" key="18">
    <source>
        <dbReference type="Proteomes" id="UP000187408"/>
    </source>
</evidence>
<evidence type="ECO:0000256" key="1">
    <source>
        <dbReference type="ARBA" id="ARBA00002121"/>
    </source>
</evidence>
<keyword evidence="12" id="KW-0511">Multifunctional enzyme</keyword>
<evidence type="ECO:0000256" key="15">
    <source>
        <dbReference type="PIRNR" id="PIRNR004491"/>
    </source>
</evidence>
<dbReference type="GO" id="GO:0006747">
    <property type="term" value="P:FAD biosynthetic process"/>
    <property type="evidence" value="ECO:0007669"/>
    <property type="project" value="UniProtKB-UniRule"/>
</dbReference>
<organism evidence="17 18">
    <name type="scientific">Desulfurobacterium indicum</name>
    <dbReference type="NCBI Taxonomy" id="1914305"/>
    <lineage>
        <taxon>Bacteria</taxon>
        <taxon>Pseudomonadati</taxon>
        <taxon>Aquificota</taxon>
        <taxon>Aquificia</taxon>
        <taxon>Desulfurobacteriales</taxon>
        <taxon>Desulfurobacteriaceae</taxon>
        <taxon>Desulfurobacterium</taxon>
    </lineage>
</organism>
<keyword evidence="7 15" id="KW-0548">Nucleotidyltransferase</keyword>
<dbReference type="NCBIfam" id="TIGR00083">
    <property type="entry name" value="ribF"/>
    <property type="match status" value="1"/>
</dbReference>
<evidence type="ECO:0000256" key="5">
    <source>
        <dbReference type="ARBA" id="ARBA00022643"/>
    </source>
</evidence>
<dbReference type="InterPro" id="IPR014729">
    <property type="entry name" value="Rossmann-like_a/b/a_fold"/>
</dbReference>